<dbReference type="PANTHER" id="PTHR43085">
    <property type="entry name" value="HEXOKINASE FAMILY MEMBER"/>
    <property type="match status" value="1"/>
</dbReference>
<organism evidence="5 6">
    <name type="scientific">Alteromonas alba</name>
    <dbReference type="NCBI Taxonomy" id="2079529"/>
    <lineage>
        <taxon>Bacteria</taxon>
        <taxon>Pseudomonadati</taxon>
        <taxon>Pseudomonadota</taxon>
        <taxon>Gammaproteobacteria</taxon>
        <taxon>Alteromonadales</taxon>
        <taxon>Alteromonadaceae</taxon>
        <taxon>Alteromonas/Salinimonas group</taxon>
        <taxon>Alteromonas</taxon>
    </lineage>
</organism>
<reference evidence="6" key="1">
    <citation type="journal article" date="2020" name="Int. J. Syst. Evol. Microbiol.">
        <title>Alteromonas alba sp. nov., a marine bacterium isolated from the seawater of the West Pacific Ocean.</title>
        <authorList>
            <person name="Sun C."/>
            <person name="Wu Y.-H."/>
            <person name="Xamxidin M."/>
            <person name="Cheng H."/>
            <person name="Xu X.-W."/>
        </authorList>
    </citation>
    <scope>NUCLEOTIDE SEQUENCE [LARGE SCALE GENOMIC DNA]</scope>
    <source>
        <strain evidence="6">190</strain>
    </source>
</reference>
<dbReference type="EMBL" id="PVNP01000220">
    <property type="protein sequence ID" value="PRO70996.1"/>
    <property type="molecule type" value="Genomic_DNA"/>
</dbReference>
<dbReference type="GO" id="GO:0016301">
    <property type="term" value="F:kinase activity"/>
    <property type="evidence" value="ECO:0007669"/>
    <property type="project" value="UniProtKB-KW"/>
</dbReference>
<accession>A0A2S9V3G6</accession>
<keyword evidence="2" id="KW-0808">Transferase</keyword>
<dbReference type="InterPro" id="IPR050306">
    <property type="entry name" value="PfkB_Carbo_kinase"/>
</dbReference>
<dbReference type="SUPFAM" id="SSF53613">
    <property type="entry name" value="Ribokinase-like"/>
    <property type="match status" value="1"/>
</dbReference>
<dbReference type="AlphaFoldDB" id="A0A2S9V3G6"/>
<dbReference type="InterPro" id="IPR029056">
    <property type="entry name" value="Ribokinase-like"/>
</dbReference>
<dbReference type="Proteomes" id="UP000238949">
    <property type="component" value="Unassembled WGS sequence"/>
</dbReference>
<dbReference type="Gene3D" id="3.40.1190.20">
    <property type="match status" value="1"/>
</dbReference>
<evidence type="ECO:0000313" key="5">
    <source>
        <dbReference type="EMBL" id="PRO70996.1"/>
    </source>
</evidence>
<dbReference type="InterPro" id="IPR011611">
    <property type="entry name" value="PfkB_dom"/>
</dbReference>
<proteinExistence type="inferred from homology"/>
<comment type="caution">
    <text evidence="5">The sequence shown here is derived from an EMBL/GenBank/DDBJ whole genome shotgun (WGS) entry which is preliminary data.</text>
</comment>
<comment type="similarity">
    <text evidence="1">Belongs to the carbohydrate kinase PfkB family.</text>
</comment>
<evidence type="ECO:0000256" key="2">
    <source>
        <dbReference type="ARBA" id="ARBA00022679"/>
    </source>
</evidence>
<dbReference type="PANTHER" id="PTHR43085:SF54">
    <property type="entry name" value="PUTATIVE-RELATED"/>
    <property type="match status" value="1"/>
</dbReference>
<feature type="domain" description="Carbohydrate kinase PfkB" evidence="4">
    <location>
        <begin position="2"/>
        <end position="91"/>
    </location>
</feature>
<sequence>MAERCQNNGSIVCFDPNYRVDLWQSRLDKFKAKCNAFFALADVVKVSEEELALLTGELNIPDGCSALHQLGAGVIFVTMGSKGCYLSTNVTL</sequence>
<keyword evidence="6" id="KW-1185">Reference proteome</keyword>
<evidence type="ECO:0000256" key="1">
    <source>
        <dbReference type="ARBA" id="ARBA00010688"/>
    </source>
</evidence>
<evidence type="ECO:0000259" key="4">
    <source>
        <dbReference type="Pfam" id="PF00294"/>
    </source>
</evidence>
<keyword evidence="3" id="KW-0418">Kinase</keyword>
<name>A0A2S9V3G6_9ALTE</name>
<evidence type="ECO:0000256" key="3">
    <source>
        <dbReference type="ARBA" id="ARBA00022777"/>
    </source>
</evidence>
<dbReference type="RefSeq" id="WP_105936980.1">
    <property type="nucleotide sequence ID" value="NZ_PVNP01000220.1"/>
</dbReference>
<protein>
    <recommendedName>
        <fullName evidence="4">Carbohydrate kinase PfkB domain-containing protein</fullName>
    </recommendedName>
</protein>
<dbReference type="OrthoDB" id="9776822at2"/>
<dbReference type="Pfam" id="PF00294">
    <property type="entry name" value="PfkB"/>
    <property type="match status" value="1"/>
</dbReference>
<gene>
    <name evidence="5" type="ORF">C6Y40_24375</name>
</gene>
<evidence type="ECO:0000313" key="6">
    <source>
        <dbReference type="Proteomes" id="UP000238949"/>
    </source>
</evidence>